<dbReference type="OrthoDB" id="285219at2759"/>
<dbReference type="PANTHER" id="PTHR31184:SF2">
    <property type="entry name" value="HUNTINGTIN-INTERACTING PROTEIN K"/>
    <property type="match status" value="1"/>
</dbReference>
<dbReference type="GO" id="GO:0043066">
    <property type="term" value="P:negative regulation of apoptotic process"/>
    <property type="evidence" value="ECO:0007669"/>
    <property type="project" value="TreeGrafter"/>
</dbReference>
<reference evidence="3 4" key="1">
    <citation type="journal article" date="2018" name="Mycol. Prog.">
        <title>Coniella lustricola, a new species from submerged detritus.</title>
        <authorList>
            <person name="Raudabaugh D.B."/>
            <person name="Iturriaga T."/>
            <person name="Carver A."/>
            <person name="Mondo S."/>
            <person name="Pangilinan J."/>
            <person name="Lipzen A."/>
            <person name="He G."/>
            <person name="Amirebrahimi M."/>
            <person name="Grigoriev I.V."/>
            <person name="Miller A.N."/>
        </authorList>
    </citation>
    <scope>NUCLEOTIDE SEQUENCE [LARGE SCALE GENOMIC DNA]</scope>
    <source>
        <strain evidence="3 4">B22-T-1</strain>
    </source>
</reference>
<feature type="region of interest" description="Disordered" evidence="1">
    <location>
        <begin position="1"/>
        <end position="64"/>
    </location>
</feature>
<organism evidence="3 4">
    <name type="scientific">Coniella lustricola</name>
    <dbReference type="NCBI Taxonomy" id="2025994"/>
    <lineage>
        <taxon>Eukaryota</taxon>
        <taxon>Fungi</taxon>
        <taxon>Dikarya</taxon>
        <taxon>Ascomycota</taxon>
        <taxon>Pezizomycotina</taxon>
        <taxon>Sordariomycetes</taxon>
        <taxon>Sordariomycetidae</taxon>
        <taxon>Diaporthales</taxon>
        <taxon>Schizoparmaceae</taxon>
        <taxon>Coniella</taxon>
    </lineage>
</organism>
<dbReference type="InterPro" id="IPR044034">
    <property type="entry name" value="NAC-like_UBA"/>
</dbReference>
<dbReference type="AlphaFoldDB" id="A0A2T3A043"/>
<dbReference type="CDD" id="cd14361">
    <property type="entry name" value="UBA_HYPK"/>
    <property type="match status" value="1"/>
</dbReference>
<evidence type="ECO:0000313" key="3">
    <source>
        <dbReference type="EMBL" id="PSR80390.1"/>
    </source>
</evidence>
<feature type="domain" description="Nascent polypeptide-associated complex subunit alpha-like UBA" evidence="2">
    <location>
        <begin position="82"/>
        <end position="122"/>
    </location>
</feature>
<gene>
    <name evidence="3" type="ORF">BD289DRAFT_394799</name>
</gene>
<dbReference type="STRING" id="2025994.A0A2T3A043"/>
<proteinExistence type="predicted"/>
<dbReference type="InterPro" id="IPR038922">
    <property type="entry name" value="HYPK_UBA"/>
</dbReference>
<dbReference type="InterPro" id="IPR052617">
    <property type="entry name" value="Huntingtin-int_K"/>
</dbReference>
<evidence type="ECO:0000313" key="4">
    <source>
        <dbReference type="Proteomes" id="UP000241462"/>
    </source>
</evidence>
<evidence type="ECO:0000256" key="1">
    <source>
        <dbReference type="SAM" id="MobiDB-lite"/>
    </source>
</evidence>
<dbReference type="InParanoid" id="A0A2T3A043"/>
<feature type="compositionally biased region" description="Basic and acidic residues" evidence="1">
    <location>
        <begin position="25"/>
        <end position="36"/>
    </location>
</feature>
<dbReference type="GO" id="GO:0050821">
    <property type="term" value="P:protein stabilization"/>
    <property type="evidence" value="ECO:0007669"/>
    <property type="project" value="TreeGrafter"/>
</dbReference>
<keyword evidence="4" id="KW-1185">Reference proteome</keyword>
<dbReference type="EMBL" id="KZ678532">
    <property type="protein sequence ID" value="PSR80390.1"/>
    <property type="molecule type" value="Genomic_DNA"/>
</dbReference>
<dbReference type="PANTHER" id="PTHR31184">
    <property type="entry name" value="HUNTINGTIN-INTERACTING PROTEIN K FAMILY MEMBER"/>
    <property type="match status" value="1"/>
</dbReference>
<protein>
    <recommendedName>
        <fullName evidence="2">Nascent polypeptide-associated complex subunit alpha-like UBA domain-containing protein</fullName>
    </recommendedName>
</protein>
<name>A0A2T3A043_9PEZI</name>
<dbReference type="Pfam" id="PF19026">
    <property type="entry name" value="UBA_HYPK"/>
    <property type="match status" value="1"/>
</dbReference>
<evidence type="ECO:0000259" key="2">
    <source>
        <dbReference type="Pfam" id="PF19026"/>
    </source>
</evidence>
<sequence length="127" mass="13495">MAEDKQPPGVVEGATTGDVEDELQDDKAKSAEDRKAAAALSKLDARDDDNAGSSTVDSKGLSEAMNKLSVSKAEDKKDLKKVKVDAADVALLVEELELNKIKATDLLKQHDGDAVKAMRAYVSVPVN</sequence>
<dbReference type="Proteomes" id="UP000241462">
    <property type="component" value="Unassembled WGS sequence"/>
</dbReference>
<accession>A0A2T3A043</accession>